<evidence type="ECO:0008006" key="4">
    <source>
        <dbReference type="Google" id="ProtNLM"/>
    </source>
</evidence>
<keyword evidence="3" id="KW-1185">Reference proteome</keyword>
<accession>A0ABS3ECF6</accession>
<dbReference type="EMBL" id="JAFLNA010000001">
    <property type="protein sequence ID" value="MBO0129647.1"/>
    <property type="molecule type" value="Genomic_DNA"/>
</dbReference>
<name>A0ABS3ECF6_9HYPH</name>
<organism evidence="2 3">
    <name type="scientific">Agrobacterium burrii</name>
    <dbReference type="NCBI Taxonomy" id="2815339"/>
    <lineage>
        <taxon>Bacteria</taxon>
        <taxon>Pseudomonadati</taxon>
        <taxon>Pseudomonadota</taxon>
        <taxon>Alphaproteobacteria</taxon>
        <taxon>Hyphomicrobiales</taxon>
        <taxon>Rhizobiaceae</taxon>
        <taxon>Rhizobium/Agrobacterium group</taxon>
        <taxon>Agrobacterium</taxon>
        <taxon>Agrobacterium tumefaciens complex</taxon>
    </lineage>
</organism>
<feature type="compositionally biased region" description="Basic and acidic residues" evidence="1">
    <location>
        <begin position="12"/>
        <end position="23"/>
    </location>
</feature>
<evidence type="ECO:0000313" key="3">
    <source>
        <dbReference type="Proteomes" id="UP000664699"/>
    </source>
</evidence>
<dbReference type="Proteomes" id="UP000664699">
    <property type="component" value="Unassembled WGS sequence"/>
</dbReference>
<evidence type="ECO:0000256" key="1">
    <source>
        <dbReference type="SAM" id="MobiDB-lite"/>
    </source>
</evidence>
<protein>
    <recommendedName>
        <fullName evidence="4">DUF1998 domain-containing protein</fullName>
    </recommendedName>
</protein>
<sequence>MRGGGGMRHMGRSPERQFDEGADNKSGPPKMQRSRAQIATSYAPGVLMTWEGGRGICKSVPIRKPFPEKLPRNVTDTIFEGVQQFAQSWHVRAKEACPDAPDDFILDGAFYNTEKKEVEVDQSHFLLNQPNVVGYVPYPLLFRCGDCGRVHEFKSVAELAKKKLPAMCKDHPSRWSQVDVVYAHWYGTIQPLSPYNYTVSSDGTDVYPIERCTCGWQQFILKNKAPVFSEWKYVCESCGAQRDLKKAEKDVFKKLKSDSLKPGGKSFEMIQVDMLPVSYRASSTFYPQRGSFIEVRETKVVQLMKPGNESDLIQKLAAIHHIPYEEPSDSEIEAALFRERRQDEWSQYQSFLLVMKNMKPGSPGFIDFENGVRKLREQWFIDGIIERGRLDSDEIAAAVHARQNWAQKFDPIRLTVEHAAFVEEHIQDGQDGPRKTAVDVTKPDLTLYQKAGIAEELERYQAAVLRVLNATGIKEMFLLRGLPICEYSFGFTRVSATPVYERESNNRKVPMPVRLVAFDRMKSGERPIYVTQQKNEALYIKLDEQRVLRWLLMNGVSDLPSDGKGLARRYLESYRDFGQFLDRFKDRERHGMSRELAPYVFMLLHSLSHQLIHSLADASGLDRDGIGEYIFPADLAFTIYRKGMTADLGNISAMWRNHAMDFLRRSIEPRMLRCGSGSLCDSRGGACPACIMVSEVTCSASNLLLSRSVLKGGPAPQWEALGSPNIIGYFDTDLNR</sequence>
<evidence type="ECO:0000313" key="2">
    <source>
        <dbReference type="EMBL" id="MBO0129647.1"/>
    </source>
</evidence>
<gene>
    <name evidence="2" type="ORF">JZX89_02680</name>
</gene>
<reference evidence="2 3" key="1">
    <citation type="submission" date="2021-03" db="EMBL/GenBank/DDBJ databases">
        <title>Whole genome sequence of Agrobacterium sp. strain Rnr.</title>
        <authorList>
            <person name="Mafakheri H."/>
            <person name="Taghavi S.M."/>
            <person name="Nemanja K."/>
            <person name="Osdaghi E."/>
        </authorList>
    </citation>
    <scope>NUCLEOTIDE SEQUENCE [LARGE SCALE GENOMIC DNA]</scope>
    <source>
        <strain evidence="2 3">Rnr</strain>
    </source>
</reference>
<comment type="caution">
    <text evidence="2">The sequence shown here is derived from an EMBL/GenBank/DDBJ whole genome shotgun (WGS) entry which is preliminary data.</text>
</comment>
<proteinExistence type="predicted"/>
<feature type="region of interest" description="Disordered" evidence="1">
    <location>
        <begin position="1"/>
        <end position="36"/>
    </location>
</feature>